<proteinExistence type="predicted"/>
<protein>
    <submittedName>
        <fullName evidence="3">Transposase</fullName>
    </submittedName>
</protein>
<sequence>MTDIAKQPKTLQLNILIRYAMFPDNVGPEEYRKHMRGKITKEKMLMKILQVLRK</sequence>
<accession>A0A0R3QRY2</accession>
<name>A0A0R3QRY2_9BILA</name>
<reference evidence="1 2" key="2">
    <citation type="submission" date="2018-11" db="EMBL/GenBank/DDBJ databases">
        <authorList>
            <consortium name="Pathogen Informatics"/>
        </authorList>
    </citation>
    <scope>NUCLEOTIDE SEQUENCE [LARGE SCALE GENOMIC DNA]</scope>
</reference>
<evidence type="ECO:0000313" key="2">
    <source>
        <dbReference type="Proteomes" id="UP000280834"/>
    </source>
</evidence>
<organism evidence="3">
    <name type="scientific">Brugia timori</name>
    <dbReference type="NCBI Taxonomy" id="42155"/>
    <lineage>
        <taxon>Eukaryota</taxon>
        <taxon>Metazoa</taxon>
        <taxon>Ecdysozoa</taxon>
        <taxon>Nematoda</taxon>
        <taxon>Chromadorea</taxon>
        <taxon>Rhabditida</taxon>
        <taxon>Spirurina</taxon>
        <taxon>Spiruromorpha</taxon>
        <taxon>Filarioidea</taxon>
        <taxon>Onchocercidae</taxon>
        <taxon>Brugia</taxon>
    </lineage>
</organism>
<dbReference type="EMBL" id="UZAG01016453">
    <property type="protein sequence ID" value="VDO28498.1"/>
    <property type="molecule type" value="Genomic_DNA"/>
</dbReference>
<dbReference type="WBParaSite" id="BTMF_0001048401-mRNA-1">
    <property type="protein sequence ID" value="BTMF_0001048401-mRNA-1"/>
    <property type="gene ID" value="BTMF_0001048401"/>
</dbReference>
<dbReference type="AlphaFoldDB" id="A0A0R3QRY2"/>
<gene>
    <name evidence="1" type="ORF">BTMF_LOCUS8518</name>
</gene>
<keyword evidence="2" id="KW-1185">Reference proteome</keyword>
<reference evidence="3" key="1">
    <citation type="submission" date="2017-02" db="UniProtKB">
        <authorList>
            <consortium name="WormBaseParasite"/>
        </authorList>
    </citation>
    <scope>IDENTIFICATION</scope>
</reference>
<evidence type="ECO:0000313" key="3">
    <source>
        <dbReference type="WBParaSite" id="BTMF_0001048401-mRNA-1"/>
    </source>
</evidence>
<dbReference type="Proteomes" id="UP000280834">
    <property type="component" value="Unassembled WGS sequence"/>
</dbReference>
<evidence type="ECO:0000313" key="1">
    <source>
        <dbReference type="EMBL" id="VDO28498.1"/>
    </source>
</evidence>